<keyword evidence="1" id="KW-0001">2Fe-2S</keyword>
<reference evidence="7" key="1">
    <citation type="submission" date="2016-10" db="EMBL/GenBank/DDBJ databases">
        <authorList>
            <person name="Varghese N."/>
            <person name="Submissions S."/>
        </authorList>
    </citation>
    <scope>NUCLEOTIDE SEQUENCE [LARGE SCALE GENOMIC DNA]</scope>
    <source>
        <strain evidence="7">CGMCC 1.10657</strain>
    </source>
</reference>
<accession>A0A1H3VN21</accession>
<evidence type="ECO:0000256" key="4">
    <source>
        <dbReference type="ARBA" id="ARBA00023014"/>
    </source>
</evidence>
<dbReference type="GO" id="GO:0051537">
    <property type="term" value="F:2 iron, 2 sulfur cluster binding"/>
    <property type="evidence" value="ECO:0007669"/>
    <property type="project" value="UniProtKB-KW"/>
</dbReference>
<organism evidence="6 7">
    <name type="scientific">Microbulbifer marinus</name>
    <dbReference type="NCBI Taxonomy" id="658218"/>
    <lineage>
        <taxon>Bacteria</taxon>
        <taxon>Pseudomonadati</taxon>
        <taxon>Pseudomonadota</taxon>
        <taxon>Gammaproteobacteria</taxon>
        <taxon>Cellvibrionales</taxon>
        <taxon>Microbulbiferaceae</taxon>
        <taxon>Microbulbifer</taxon>
    </lineage>
</organism>
<name>A0A1H3VN21_9GAMM</name>
<dbReference type="PANTHER" id="PTHR46491">
    <property type="entry name" value="CDGSH IRON SULFUR DOMAIN PROTEIN HOMOLOG"/>
    <property type="match status" value="1"/>
</dbReference>
<sequence>MREYQVRAHSNGPARASVAWLNFFAPRMGEYTVPNSPGFQALNMTSPVVANNLPKRVHLEAGKAYFFCVCGRSATQPFCDGSHKDTDLKPLRFTVEESGDFWLCCCKHTENRPFCDGHHNQFTPADVGQERAL</sequence>
<gene>
    <name evidence="6" type="ORF">SAMN05216562_0045</name>
</gene>
<keyword evidence="4" id="KW-0411">Iron-sulfur</keyword>
<proteinExistence type="predicted"/>
<feature type="domain" description="Iron-binding zinc finger CDGSH type" evidence="5">
    <location>
        <begin position="52"/>
        <end position="89"/>
    </location>
</feature>
<evidence type="ECO:0000313" key="6">
    <source>
        <dbReference type="EMBL" id="SDZ75482.1"/>
    </source>
</evidence>
<evidence type="ECO:0000259" key="5">
    <source>
        <dbReference type="SMART" id="SM00704"/>
    </source>
</evidence>
<keyword evidence="7" id="KW-1185">Reference proteome</keyword>
<dbReference type="PANTHER" id="PTHR46491:SF3">
    <property type="entry name" value="CDGSH IRON-SULFUR DOMAIN-CONTAINING PROTEIN 3, MITOCHONDRIAL"/>
    <property type="match status" value="1"/>
</dbReference>
<keyword evidence="2" id="KW-0479">Metal-binding</keyword>
<evidence type="ECO:0000256" key="2">
    <source>
        <dbReference type="ARBA" id="ARBA00022723"/>
    </source>
</evidence>
<dbReference type="GO" id="GO:0046872">
    <property type="term" value="F:metal ion binding"/>
    <property type="evidence" value="ECO:0007669"/>
    <property type="project" value="UniProtKB-KW"/>
</dbReference>
<dbReference type="InterPro" id="IPR042216">
    <property type="entry name" value="MitoNEET_CISD"/>
</dbReference>
<evidence type="ECO:0000256" key="1">
    <source>
        <dbReference type="ARBA" id="ARBA00022714"/>
    </source>
</evidence>
<dbReference type="AlphaFoldDB" id="A0A1H3VN21"/>
<protein>
    <submittedName>
        <fullName evidence="6">Iron-binding zinc finger CDGSH type</fullName>
    </submittedName>
</protein>
<dbReference type="RefSeq" id="WP_211567152.1">
    <property type="nucleotide sequence ID" value="NZ_FNQO01000001.1"/>
</dbReference>
<dbReference type="Gene3D" id="3.40.5.90">
    <property type="entry name" value="CDGSH iron-sulfur domain, mitoNEET-type"/>
    <property type="match status" value="2"/>
</dbReference>
<dbReference type="InterPro" id="IPR018967">
    <property type="entry name" value="FeS-contain_CDGSH-typ"/>
</dbReference>
<evidence type="ECO:0000256" key="3">
    <source>
        <dbReference type="ARBA" id="ARBA00023004"/>
    </source>
</evidence>
<dbReference type="EMBL" id="FNQO01000001">
    <property type="protein sequence ID" value="SDZ75482.1"/>
    <property type="molecule type" value="Genomic_DNA"/>
</dbReference>
<dbReference type="SMART" id="SM00704">
    <property type="entry name" value="ZnF_CDGSH"/>
    <property type="match status" value="2"/>
</dbReference>
<keyword evidence="3" id="KW-0408">Iron</keyword>
<dbReference type="STRING" id="658218.SAMN05216562_0045"/>
<evidence type="ECO:0000313" key="7">
    <source>
        <dbReference type="Proteomes" id="UP000198658"/>
    </source>
</evidence>
<dbReference type="Pfam" id="PF09360">
    <property type="entry name" value="zf-CDGSH"/>
    <property type="match status" value="1"/>
</dbReference>
<feature type="domain" description="Iron-binding zinc finger CDGSH type" evidence="5">
    <location>
        <begin position="90"/>
        <end position="125"/>
    </location>
</feature>
<dbReference type="Proteomes" id="UP000198658">
    <property type="component" value="Unassembled WGS sequence"/>
</dbReference>
<dbReference type="InterPro" id="IPR052950">
    <property type="entry name" value="CISD"/>
</dbReference>
<dbReference type="GO" id="GO:0005737">
    <property type="term" value="C:cytoplasm"/>
    <property type="evidence" value="ECO:0007669"/>
    <property type="project" value="UniProtKB-ARBA"/>
</dbReference>